<dbReference type="Pfam" id="PF00795">
    <property type="entry name" value="CN_hydrolase"/>
    <property type="match status" value="1"/>
</dbReference>
<dbReference type="PANTHER" id="PTHR46044:SF14">
    <property type="entry name" value="ARYLACETONITRILASE"/>
    <property type="match status" value="1"/>
</dbReference>
<protein>
    <recommendedName>
        <fullName evidence="4">nitrilase</fullName>
        <ecNumber evidence="4">3.5.5.1</ecNumber>
    </recommendedName>
</protein>
<keyword evidence="2" id="KW-0378">Hydrolase</keyword>
<dbReference type="OrthoDB" id="10250282at2759"/>
<comment type="similarity">
    <text evidence="1">Belongs to the carbon-nitrogen hydrolase superfamily. Nitrilase family.</text>
</comment>
<evidence type="ECO:0000256" key="4">
    <source>
        <dbReference type="ARBA" id="ARBA00039045"/>
    </source>
</evidence>
<evidence type="ECO:0000256" key="2">
    <source>
        <dbReference type="ARBA" id="ARBA00022801"/>
    </source>
</evidence>
<dbReference type="InterPro" id="IPR036526">
    <property type="entry name" value="C-N_Hydrolase_sf"/>
</dbReference>
<reference evidence="7" key="1">
    <citation type="journal article" date="2017" name="Nat. Microbiol.">
        <title>Global analysis of biosynthetic gene clusters reveals vast potential of secondary metabolite production in Penicillium species.</title>
        <authorList>
            <person name="Nielsen J.C."/>
            <person name="Grijseels S."/>
            <person name="Prigent S."/>
            <person name="Ji B."/>
            <person name="Dainat J."/>
            <person name="Nielsen K.F."/>
            <person name="Frisvad J.C."/>
            <person name="Workman M."/>
            <person name="Nielsen J."/>
        </authorList>
    </citation>
    <scope>NUCLEOTIDE SEQUENCE [LARGE SCALE GENOMIC DNA]</scope>
    <source>
        <strain evidence="7">IBT 11843</strain>
    </source>
</reference>
<dbReference type="AlphaFoldDB" id="A0A1V6PLL2"/>
<evidence type="ECO:0000259" key="5">
    <source>
        <dbReference type="PROSITE" id="PS50263"/>
    </source>
</evidence>
<dbReference type="InterPro" id="IPR003010">
    <property type="entry name" value="C-N_Hydrolase"/>
</dbReference>
<dbReference type="Gene3D" id="3.60.110.10">
    <property type="entry name" value="Carbon-nitrogen hydrolase"/>
    <property type="match status" value="1"/>
</dbReference>
<accession>A0A1V6PLL2</accession>
<proteinExistence type="inferred from homology"/>
<dbReference type="GO" id="GO:0000257">
    <property type="term" value="F:nitrilase activity"/>
    <property type="evidence" value="ECO:0007669"/>
    <property type="project" value="UniProtKB-EC"/>
</dbReference>
<evidence type="ECO:0000313" key="7">
    <source>
        <dbReference type="Proteomes" id="UP000191522"/>
    </source>
</evidence>
<feature type="domain" description="CN hydrolase" evidence="5">
    <location>
        <begin position="6"/>
        <end position="270"/>
    </location>
</feature>
<evidence type="ECO:0000256" key="1">
    <source>
        <dbReference type="ARBA" id="ARBA00008129"/>
    </source>
</evidence>
<dbReference type="PANTHER" id="PTHR46044">
    <property type="entry name" value="NITRILASE"/>
    <property type="match status" value="1"/>
</dbReference>
<evidence type="ECO:0000256" key="3">
    <source>
        <dbReference type="ARBA" id="ARBA00036406"/>
    </source>
</evidence>
<keyword evidence="7" id="KW-1185">Reference proteome</keyword>
<gene>
    <name evidence="6" type="ORF">PENDEC_c002G01384</name>
</gene>
<dbReference type="STRING" id="69771.A0A1V6PLL2"/>
<name>A0A1V6PLL2_PENDC</name>
<dbReference type="CDD" id="cd07564">
    <property type="entry name" value="nitrilases_CHs"/>
    <property type="match status" value="1"/>
</dbReference>
<comment type="catalytic activity">
    <reaction evidence="3">
        <text>a nitrile + 2 H2O = a carboxylate + NH4(+)</text>
        <dbReference type="Rhea" id="RHEA:21724"/>
        <dbReference type="ChEBI" id="CHEBI:15377"/>
        <dbReference type="ChEBI" id="CHEBI:18379"/>
        <dbReference type="ChEBI" id="CHEBI:28938"/>
        <dbReference type="ChEBI" id="CHEBI:29067"/>
        <dbReference type="EC" id="3.5.5.1"/>
    </reaction>
</comment>
<sequence length="319" mass="34802">MSSNTVRIAVTQAEPAWLDLAAGVTKTCELIAEAAQNKAKLIAFPECWIPGYPCWIWSRLLDVERNVAYIKNSLRLDSPEMMQIQECAKTHSIAVSLGFSENDNNSVYIAQACIGPDGEIKSHRRKMKPTHMERTIFGDASGEVFSSVSELPFGRVGHLSCWEHIQPLLKYYTFSQKEDIHVAAWPSVTPHSGKGTQSLSQTYAVESTAFVLHCTALITEKGVEKMGTAGGALMSSAGGGSSAVFGPDGRRLTEPVDSATETIIYADLDMDQIIATKMFADATGHYSRPDLMSLNVVRKVKKMVQTDGEAPVVAKVEEI</sequence>
<dbReference type="EC" id="3.5.5.1" evidence="4"/>
<dbReference type="EMBL" id="MDYL01000002">
    <property type="protein sequence ID" value="OQD77803.1"/>
    <property type="molecule type" value="Genomic_DNA"/>
</dbReference>
<comment type="caution">
    <text evidence="6">The sequence shown here is derived from an EMBL/GenBank/DDBJ whole genome shotgun (WGS) entry which is preliminary data.</text>
</comment>
<organism evidence="6 7">
    <name type="scientific">Penicillium decumbens</name>
    <dbReference type="NCBI Taxonomy" id="69771"/>
    <lineage>
        <taxon>Eukaryota</taxon>
        <taxon>Fungi</taxon>
        <taxon>Dikarya</taxon>
        <taxon>Ascomycota</taxon>
        <taxon>Pezizomycotina</taxon>
        <taxon>Eurotiomycetes</taxon>
        <taxon>Eurotiomycetidae</taxon>
        <taxon>Eurotiales</taxon>
        <taxon>Aspergillaceae</taxon>
        <taxon>Penicillium</taxon>
    </lineage>
</organism>
<dbReference type="SUPFAM" id="SSF56317">
    <property type="entry name" value="Carbon-nitrogen hydrolase"/>
    <property type="match status" value="1"/>
</dbReference>
<dbReference type="OMA" id="GYPCWIW"/>
<evidence type="ECO:0000313" key="6">
    <source>
        <dbReference type="EMBL" id="OQD77803.1"/>
    </source>
</evidence>
<dbReference type="Proteomes" id="UP000191522">
    <property type="component" value="Unassembled WGS sequence"/>
</dbReference>
<dbReference type="PROSITE" id="PS50263">
    <property type="entry name" value="CN_HYDROLASE"/>
    <property type="match status" value="1"/>
</dbReference>
<dbReference type="InterPro" id="IPR044149">
    <property type="entry name" value="Nitrilases_CHs"/>
</dbReference>